<sequence length="349" mass="40428">METLVGEYREQLNGVRLSILQDLVEYRTMTTEQIRNRHFGGRGNHVNNVLVELRKKKYLKSTLLEGSRQGRKGYSCHRITEKGITALLDSGIEVTKSMNDLYLRTAQLRYVLMANDIMMNLKRNGWQTQDSRQTKNEYNLDARDNILGRLEDPDGKRYGFYVLETNSNVRTIGKIQSEIKKNSMKLPNYIIFSKGQASYEKFVRFGEEVQLATGSDIKLISLKMGMNIFTEFPTQRKWAEALSAVFGFRIISTEVGENTTHQSFPILIEYKGEEMYLADMTFSDLSMASKINTYMDAGYRWEKKRLFITYMLADSFDMLSAESQSYHHSQDITQEDYARMVSYSNKEDG</sequence>
<dbReference type="RefSeq" id="WP_181473874.1">
    <property type="nucleotide sequence ID" value="NZ_JACEFG010000005.1"/>
</dbReference>
<protein>
    <submittedName>
        <fullName evidence="1">Replication-relaxation family protein</fullName>
    </submittedName>
</protein>
<dbReference type="Proteomes" id="UP000571017">
    <property type="component" value="Unassembled WGS sequence"/>
</dbReference>
<evidence type="ECO:0000313" key="2">
    <source>
        <dbReference type="Proteomes" id="UP000571017"/>
    </source>
</evidence>
<accession>A0A838CXZ7</accession>
<reference evidence="1 2" key="1">
    <citation type="journal article" date="2004" name="Extremophiles">
        <title>Halobacillus locisalis sp. nov., a halophilic bacterium isolated from a marine solar saltern of the Yellow Sea in Korea.</title>
        <authorList>
            <person name="Yoon J.H."/>
            <person name="Kang K.H."/>
            <person name="Oh T.K."/>
            <person name="Park Y.H."/>
        </authorList>
    </citation>
    <scope>NUCLEOTIDE SEQUENCE [LARGE SCALE GENOMIC DNA]</scope>
    <source>
        <strain evidence="1 2">KCTC 3788</strain>
    </source>
</reference>
<organism evidence="1 2">
    <name type="scientific">Halobacillus locisalis</name>
    <dbReference type="NCBI Taxonomy" id="220753"/>
    <lineage>
        <taxon>Bacteria</taxon>
        <taxon>Bacillati</taxon>
        <taxon>Bacillota</taxon>
        <taxon>Bacilli</taxon>
        <taxon>Bacillales</taxon>
        <taxon>Bacillaceae</taxon>
        <taxon>Halobacillus</taxon>
    </lineage>
</organism>
<proteinExistence type="predicted"/>
<name>A0A838CXZ7_9BACI</name>
<comment type="caution">
    <text evidence="1">The sequence shown here is derived from an EMBL/GenBank/DDBJ whole genome shotgun (WGS) entry which is preliminary data.</text>
</comment>
<gene>
    <name evidence="1" type="ORF">H0266_18195</name>
</gene>
<dbReference type="Pfam" id="PF13814">
    <property type="entry name" value="Replic_Relax"/>
    <property type="match status" value="1"/>
</dbReference>
<evidence type="ECO:0000313" key="1">
    <source>
        <dbReference type="EMBL" id="MBA2176813.1"/>
    </source>
</evidence>
<dbReference type="InterPro" id="IPR025855">
    <property type="entry name" value="Replic_Relax"/>
</dbReference>
<keyword evidence="2" id="KW-1185">Reference proteome</keyword>
<dbReference type="AlphaFoldDB" id="A0A838CXZ7"/>
<dbReference type="EMBL" id="JACEFG010000005">
    <property type="protein sequence ID" value="MBA2176813.1"/>
    <property type="molecule type" value="Genomic_DNA"/>
</dbReference>